<feature type="non-terminal residue" evidence="1">
    <location>
        <position position="72"/>
    </location>
</feature>
<proteinExistence type="predicted"/>
<dbReference type="SUPFAM" id="SSF52266">
    <property type="entry name" value="SGNH hydrolase"/>
    <property type="match status" value="1"/>
</dbReference>
<dbReference type="InterPro" id="IPR036514">
    <property type="entry name" value="SGNH_hydro_sf"/>
</dbReference>
<reference evidence="1 2" key="1">
    <citation type="journal article" date="1979" name="Int. J. Syst. Evol. Microbiol.">
        <title>Bacillus globisporus subsp. marinus subsp. nov.</title>
        <authorList>
            <person name="Liu H."/>
        </authorList>
    </citation>
    <scope>NUCLEOTIDE SEQUENCE [LARGE SCALE GENOMIC DNA]</scope>
    <source>
        <strain evidence="1 2">DSM 1297</strain>
    </source>
</reference>
<gene>
    <name evidence="1" type="ORF">AB1471_17720</name>
</gene>
<evidence type="ECO:0000313" key="2">
    <source>
        <dbReference type="Proteomes" id="UP001556040"/>
    </source>
</evidence>
<evidence type="ECO:0000313" key="1">
    <source>
        <dbReference type="EMBL" id="MEW9503566.1"/>
    </source>
</evidence>
<dbReference type="Proteomes" id="UP001556040">
    <property type="component" value="Unassembled WGS sequence"/>
</dbReference>
<keyword evidence="2" id="KW-1185">Reference proteome</keyword>
<dbReference type="Gene3D" id="3.40.50.1110">
    <property type="entry name" value="SGNH hydrolase"/>
    <property type="match status" value="1"/>
</dbReference>
<name>A0ABV3Q892_9BACL</name>
<comment type="caution">
    <text evidence="1">The sequence shown here is derived from an EMBL/GenBank/DDBJ whole genome shotgun (WGS) entry which is preliminary data.</text>
</comment>
<accession>A0ABV3Q892</accession>
<sequence>MRIQLPHSAGVEFSEIELEGAAFAEPVPRKKVLIAYGDSITQGYDSAHASGAYAVRLAEGLGMELFNKGVGG</sequence>
<dbReference type="EMBL" id="JBFMIA010000246">
    <property type="protein sequence ID" value="MEW9503566.1"/>
    <property type="molecule type" value="Genomic_DNA"/>
</dbReference>
<organism evidence="1 2">
    <name type="scientific">Jeotgalibacillus marinus</name>
    <dbReference type="NCBI Taxonomy" id="86667"/>
    <lineage>
        <taxon>Bacteria</taxon>
        <taxon>Bacillati</taxon>
        <taxon>Bacillota</taxon>
        <taxon>Bacilli</taxon>
        <taxon>Bacillales</taxon>
        <taxon>Caryophanaceae</taxon>
        <taxon>Jeotgalibacillus</taxon>
    </lineage>
</organism>
<protein>
    <submittedName>
        <fullName evidence="1">Uncharacterized protein</fullName>
    </submittedName>
</protein>